<evidence type="ECO:0000313" key="5">
    <source>
        <dbReference type="EMBL" id="HIW80468.1"/>
    </source>
</evidence>
<feature type="coiled-coil region" evidence="2">
    <location>
        <begin position="42"/>
        <end position="125"/>
    </location>
</feature>
<sequence>MKNNRKNREAFAEHSFWQSYSDMMAALLLIFILIIAITLAIYKQKTSDLEQTRLDLSAAQEQLDATRADLESSRAEIEQQNKELEESLAQLQQAYAQAALTQEELDQAYLEIANAQAELSATRSELQNIVGIRTDLIGELQNTFENSSMTVDAQTGSITFSADVLFRYNSATLTSQSRSTLREVIPKYLEVLLQDQYREYIAEIIIEGHTDTDGGYLSNMELSYNRASAVAKFCLDEENGLGQEKIEQLQELLTVNGRSYSEPVYETDAAGAQTGEIDMAASRRVEIKFRLKEDEMIEKISSILQQQ</sequence>
<dbReference type="Pfam" id="PF00691">
    <property type="entry name" value="OmpA"/>
    <property type="match status" value="1"/>
</dbReference>
<dbReference type="PROSITE" id="PS51123">
    <property type="entry name" value="OMPA_2"/>
    <property type="match status" value="1"/>
</dbReference>
<dbReference type="AlphaFoldDB" id="A0A9D1R4R2"/>
<gene>
    <name evidence="5" type="ORF">H9742_02900</name>
</gene>
<accession>A0A9D1R4R2</accession>
<dbReference type="PANTHER" id="PTHR30329">
    <property type="entry name" value="STATOR ELEMENT OF FLAGELLAR MOTOR COMPLEX"/>
    <property type="match status" value="1"/>
</dbReference>
<evidence type="ECO:0000313" key="6">
    <source>
        <dbReference type="Proteomes" id="UP000824265"/>
    </source>
</evidence>
<reference evidence="5" key="2">
    <citation type="submission" date="2021-04" db="EMBL/GenBank/DDBJ databases">
        <authorList>
            <person name="Gilroy R."/>
        </authorList>
    </citation>
    <scope>NUCLEOTIDE SEQUENCE</scope>
    <source>
        <strain evidence="5">CHK195-6426</strain>
    </source>
</reference>
<comment type="caution">
    <text evidence="5">The sequence shown here is derived from an EMBL/GenBank/DDBJ whole genome shotgun (WGS) entry which is preliminary data.</text>
</comment>
<name>A0A9D1R4R2_9FIRM</name>
<keyword evidence="1 3" id="KW-0472">Membrane</keyword>
<evidence type="ECO:0000256" key="1">
    <source>
        <dbReference type="PROSITE-ProRule" id="PRU00473"/>
    </source>
</evidence>
<dbReference type="InterPro" id="IPR050330">
    <property type="entry name" value="Bact_OuterMem_StrucFunc"/>
</dbReference>
<dbReference type="CDD" id="cd07185">
    <property type="entry name" value="OmpA_C-like"/>
    <property type="match status" value="1"/>
</dbReference>
<protein>
    <submittedName>
        <fullName evidence="5">OmpA family protein</fullName>
    </submittedName>
</protein>
<dbReference type="GO" id="GO:0016020">
    <property type="term" value="C:membrane"/>
    <property type="evidence" value="ECO:0007669"/>
    <property type="project" value="UniProtKB-UniRule"/>
</dbReference>
<dbReference type="SUPFAM" id="SSF103088">
    <property type="entry name" value="OmpA-like"/>
    <property type="match status" value="1"/>
</dbReference>
<dbReference type="Proteomes" id="UP000824265">
    <property type="component" value="Unassembled WGS sequence"/>
</dbReference>
<evidence type="ECO:0000256" key="3">
    <source>
        <dbReference type="SAM" id="Phobius"/>
    </source>
</evidence>
<dbReference type="Gene3D" id="3.30.1330.60">
    <property type="entry name" value="OmpA-like domain"/>
    <property type="match status" value="1"/>
</dbReference>
<organism evidence="5 6">
    <name type="scientific">Candidatus Acetatifactor stercoripullorum</name>
    <dbReference type="NCBI Taxonomy" id="2838414"/>
    <lineage>
        <taxon>Bacteria</taxon>
        <taxon>Bacillati</taxon>
        <taxon>Bacillota</taxon>
        <taxon>Clostridia</taxon>
        <taxon>Lachnospirales</taxon>
        <taxon>Lachnospiraceae</taxon>
        <taxon>Acetatifactor</taxon>
    </lineage>
</organism>
<feature type="domain" description="OmpA-like" evidence="4">
    <location>
        <begin position="153"/>
        <end position="293"/>
    </location>
</feature>
<dbReference type="InterPro" id="IPR006665">
    <property type="entry name" value="OmpA-like"/>
</dbReference>
<keyword evidence="3" id="KW-0812">Transmembrane</keyword>
<reference evidence="5" key="1">
    <citation type="journal article" date="2021" name="PeerJ">
        <title>Extensive microbial diversity within the chicken gut microbiome revealed by metagenomics and culture.</title>
        <authorList>
            <person name="Gilroy R."/>
            <person name="Ravi A."/>
            <person name="Getino M."/>
            <person name="Pursley I."/>
            <person name="Horton D.L."/>
            <person name="Alikhan N.F."/>
            <person name="Baker D."/>
            <person name="Gharbi K."/>
            <person name="Hall N."/>
            <person name="Watson M."/>
            <person name="Adriaenssens E.M."/>
            <person name="Foster-Nyarko E."/>
            <person name="Jarju S."/>
            <person name="Secka A."/>
            <person name="Antonio M."/>
            <person name="Oren A."/>
            <person name="Chaudhuri R.R."/>
            <person name="La Ragione R."/>
            <person name="Hildebrand F."/>
            <person name="Pallen M.J."/>
        </authorList>
    </citation>
    <scope>NUCLEOTIDE SEQUENCE</scope>
    <source>
        <strain evidence="5">CHK195-6426</strain>
    </source>
</reference>
<dbReference type="InterPro" id="IPR036737">
    <property type="entry name" value="OmpA-like_sf"/>
</dbReference>
<keyword evidence="3" id="KW-1133">Transmembrane helix</keyword>
<feature type="transmembrane region" description="Helical" evidence="3">
    <location>
        <begin position="20"/>
        <end position="42"/>
    </location>
</feature>
<proteinExistence type="predicted"/>
<dbReference type="PANTHER" id="PTHR30329:SF21">
    <property type="entry name" value="LIPOPROTEIN YIAD-RELATED"/>
    <property type="match status" value="1"/>
</dbReference>
<evidence type="ECO:0000259" key="4">
    <source>
        <dbReference type="PROSITE" id="PS51123"/>
    </source>
</evidence>
<keyword evidence="2" id="KW-0175">Coiled coil</keyword>
<dbReference type="EMBL" id="DXGH01000012">
    <property type="protein sequence ID" value="HIW80468.1"/>
    <property type="molecule type" value="Genomic_DNA"/>
</dbReference>
<evidence type="ECO:0000256" key="2">
    <source>
        <dbReference type="SAM" id="Coils"/>
    </source>
</evidence>